<evidence type="ECO:0000256" key="10">
    <source>
        <dbReference type="ARBA" id="ARBA00023004"/>
    </source>
</evidence>
<comment type="caution">
    <text evidence="16">The sequence shown here is derived from an EMBL/GenBank/DDBJ whole genome shotgun (WGS) entry which is preliminary data.</text>
</comment>
<evidence type="ECO:0000256" key="6">
    <source>
        <dbReference type="ARBA" id="ARBA00022485"/>
    </source>
</evidence>
<dbReference type="EMBL" id="RCZK01000001">
    <property type="protein sequence ID" value="TPG15469.1"/>
    <property type="molecule type" value="Genomic_DNA"/>
</dbReference>
<dbReference type="SMART" id="SM00525">
    <property type="entry name" value="FES"/>
    <property type="match status" value="1"/>
</dbReference>
<accession>A0A502CTN7</accession>
<feature type="domain" description="HhH-GPD" evidence="15">
    <location>
        <begin position="52"/>
        <end position="201"/>
    </location>
</feature>
<evidence type="ECO:0000313" key="17">
    <source>
        <dbReference type="Proteomes" id="UP000318413"/>
    </source>
</evidence>
<gene>
    <name evidence="16" type="ORF">EAH84_01280</name>
</gene>
<dbReference type="RefSeq" id="WP_140866496.1">
    <property type="nucleotide sequence ID" value="NZ_RCZK01000001.1"/>
</dbReference>
<dbReference type="GO" id="GO:0032357">
    <property type="term" value="F:oxidized purine DNA binding"/>
    <property type="evidence" value="ECO:0007669"/>
    <property type="project" value="TreeGrafter"/>
</dbReference>
<dbReference type="Gene3D" id="1.10.340.30">
    <property type="entry name" value="Hypothetical protein, domain 2"/>
    <property type="match status" value="1"/>
</dbReference>
<dbReference type="FunFam" id="1.10.340.30:FF:000002">
    <property type="entry name" value="Adenine DNA glycosylase"/>
    <property type="match status" value="1"/>
</dbReference>
<dbReference type="SUPFAM" id="SSF55811">
    <property type="entry name" value="Nudix"/>
    <property type="match status" value="1"/>
</dbReference>
<dbReference type="OrthoDB" id="9802365at2"/>
<name>A0A502CTN7_9SPHN</name>
<dbReference type="InterPro" id="IPR003265">
    <property type="entry name" value="HhH-GPD_domain"/>
</dbReference>
<dbReference type="CDD" id="cd00056">
    <property type="entry name" value="ENDO3c"/>
    <property type="match status" value="1"/>
</dbReference>
<dbReference type="SMART" id="SM00478">
    <property type="entry name" value="ENDO3c"/>
    <property type="match status" value="1"/>
</dbReference>
<evidence type="ECO:0000256" key="2">
    <source>
        <dbReference type="ARBA" id="ARBA00002933"/>
    </source>
</evidence>
<keyword evidence="13 14" id="KW-0326">Glycosidase</keyword>
<evidence type="ECO:0000313" key="16">
    <source>
        <dbReference type="EMBL" id="TPG15469.1"/>
    </source>
</evidence>
<dbReference type="PROSITE" id="PS00764">
    <property type="entry name" value="ENDONUCLEASE_III_1"/>
    <property type="match status" value="1"/>
</dbReference>
<dbReference type="InterPro" id="IPR023170">
    <property type="entry name" value="HhH_base_excis_C"/>
</dbReference>
<protein>
    <recommendedName>
        <fullName evidence="5 14">Adenine DNA glycosylase</fullName>
        <ecNumber evidence="4 14">3.2.2.31</ecNumber>
    </recommendedName>
</protein>
<dbReference type="GO" id="GO:0046872">
    <property type="term" value="F:metal ion binding"/>
    <property type="evidence" value="ECO:0007669"/>
    <property type="project" value="UniProtKB-UniRule"/>
</dbReference>
<dbReference type="InterPro" id="IPR015797">
    <property type="entry name" value="NUDIX_hydrolase-like_dom_sf"/>
</dbReference>
<evidence type="ECO:0000256" key="4">
    <source>
        <dbReference type="ARBA" id="ARBA00012045"/>
    </source>
</evidence>
<dbReference type="GO" id="GO:0035485">
    <property type="term" value="F:adenine/guanine mispair binding"/>
    <property type="evidence" value="ECO:0007669"/>
    <property type="project" value="TreeGrafter"/>
</dbReference>
<evidence type="ECO:0000256" key="8">
    <source>
        <dbReference type="ARBA" id="ARBA00022763"/>
    </source>
</evidence>
<dbReference type="PANTHER" id="PTHR42944">
    <property type="entry name" value="ADENINE DNA GLYCOSYLASE"/>
    <property type="match status" value="1"/>
</dbReference>
<sequence length="359" mass="38556">MDAKRSSPLPASAPGVADALLGWYDAHRRDLPWRAQPGDTPDPYRVWLSEVMLQQTTVATVRPRFAAWVDRWPDFASLAAARDEDVMAAWAGLGYYARARNLFAAAKVVVADHGGQFPRTEAELRALPGLGAYTAAAVAAIAFGERAVVVDANVERVVARLFAIRDALPGARVAIRAAADTITPDARAGDFAQAMMDLGSAICTPRNPRCLLCPLRTQCAGFAAGDPETMPVKTARKARPHRHGTIFWLERDGHILLVRRPPTGLLGGMRALPTGAWTDSPPGLASPPAVADWRVLDNRVTHGFTHFDIDLALAVARVEAHQTPNHVAEGGEWWPIATLDAAGLPTLFAKAAAAIRRAS</sequence>
<dbReference type="Proteomes" id="UP000318413">
    <property type="component" value="Unassembled WGS sequence"/>
</dbReference>
<evidence type="ECO:0000256" key="3">
    <source>
        <dbReference type="ARBA" id="ARBA00008343"/>
    </source>
</evidence>
<dbReference type="Gene3D" id="1.10.1670.10">
    <property type="entry name" value="Helix-hairpin-Helix base-excision DNA repair enzymes (C-terminal)"/>
    <property type="match status" value="1"/>
</dbReference>
<keyword evidence="8 14" id="KW-0227">DNA damage</keyword>
<evidence type="ECO:0000256" key="1">
    <source>
        <dbReference type="ARBA" id="ARBA00000843"/>
    </source>
</evidence>
<comment type="cofactor">
    <cofactor evidence="14">
        <name>[4Fe-4S] cluster</name>
        <dbReference type="ChEBI" id="CHEBI:49883"/>
    </cofactor>
    <text evidence="14">Binds 1 [4Fe-4S] cluster.</text>
</comment>
<dbReference type="GO" id="GO:0006298">
    <property type="term" value="P:mismatch repair"/>
    <property type="evidence" value="ECO:0007669"/>
    <property type="project" value="TreeGrafter"/>
</dbReference>
<dbReference type="InterPro" id="IPR004035">
    <property type="entry name" value="Endouclease-III_FeS-bd_BS"/>
</dbReference>
<keyword evidence="9" id="KW-0378">Hydrolase</keyword>
<reference evidence="16 17" key="1">
    <citation type="journal article" date="2019" name="Environ. Microbiol.">
        <title>Species interactions and distinct microbial communities in high Arctic permafrost affected cryosols are associated with the CH4 and CO2 gas fluxes.</title>
        <authorList>
            <person name="Altshuler I."/>
            <person name="Hamel J."/>
            <person name="Turney S."/>
            <person name="Magnuson E."/>
            <person name="Levesque R."/>
            <person name="Greer C."/>
            <person name="Whyte L.G."/>
        </authorList>
    </citation>
    <scope>NUCLEOTIDE SEQUENCE [LARGE SCALE GENOMIC DNA]</scope>
    <source>
        <strain evidence="16 17">S5.1</strain>
    </source>
</reference>
<proteinExistence type="inferred from homology"/>
<dbReference type="AlphaFoldDB" id="A0A502CTN7"/>
<dbReference type="GO" id="GO:0034039">
    <property type="term" value="F:8-oxo-7,8-dihydroguanine DNA N-glycosylase activity"/>
    <property type="evidence" value="ECO:0007669"/>
    <property type="project" value="TreeGrafter"/>
</dbReference>
<dbReference type="CDD" id="cd03431">
    <property type="entry name" value="NUDIX_DNA_Glycosylase_C-MutY"/>
    <property type="match status" value="1"/>
</dbReference>
<dbReference type="InterPro" id="IPR011257">
    <property type="entry name" value="DNA_glycosylase"/>
</dbReference>
<dbReference type="GO" id="GO:0006284">
    <property type="term" value="P:base-excision repair"/>
    <property type="evidence" value="ECO:0007669"/>
    <property type="project" value="UniProtKB-UniRule"/>
</dbReference>
<dbReference type="PANTHER" id="PTHR42944:SF1">
    <property type="entry name" value="ADENINE DNA GLYCOSYLASE"/>
    <property type="match status" value="1"/>
</dbReference>
<evidence type="ECO:0000256" key="7">
    <source>
        <dbReference type="ARBA" id="ARBA00022723"/>
    </source>
</evidence>
<comment type="function">
    <text evidence="2">Adenine glycosylase active on G-A mispairs. MutY also corrects error-prone DNA synthesis past GO lesions which are due to the oxidatively damaged form of guanine: 7,8-dihydro-8-oxoguanine (8-oxo-dGTP).</text>
</comment>
<dbReference type="EC" id="3.2.2.31" evidence="4 14"/>
<evidence type="ECO:0000256" key="14">
    <source>
        <dbReference type="RuleBase" id="RU365096"/>
    </source>
</evidence>
<dbReference type="SUPFAM" id="SSF48150">
    <property type="entry name" value="DNA-glycosylase"/>
    <property type="match status" value="1"/>
</dbReference>
<dbReference type="Pfam" id="PF14815">
    <property type="entry name" value="NUDIX_4"/>
    <property type="match status" value="1"/>
</dbReference>
<evidence type="ECO:0000256" key="5">
    <source>
        <dbReference type="ARBA" id="ARBA00022023"/>
    </source>
</evidence>
<keyword evidence="12" id="KW-0234">DNA repair</keyword>
<evidence type="ECO:0000256" key="13">
    <source>
        <dbReference type="ARBA" id="ARBA00023295"/>
    </source>
</evidence>
<keyword evidence="17" id="KW-1185">Reference proteome</keyword>
<evidence type="ECO:0000256" key="11">
    <source>
        <dbReference type="ARBA" id="ARBA00023014"/>
    </source>
</evidence>
<organism evidence="16 17">
    <name type="scientific">Sphingomonas oligophenolica</name>
    <dbReference type="NCBI Taxonomy" id="301154"/>
    <lineage>
        <taxon>Bacteria</taxon>
        <taxon>Pseudomonadati</taxon>
        <taxon>Pseudomonadota</taxon>
        <taxon>Alphaproteobacteria</taxon>
        <taxon>Sphingomonadales</taxon>
        <taxon>Sphingomonadaceae</taxon>
        <taxon>Sphingomonas</taxon>
    </lineage>
</organism>
<dbReference type="InterPro" id="IPR003651">
    <property type="entry name" value="Endonuclease3_FeS-loop_motif"/>
</dbReference>
<keyword evidence="11" id="KW-0411">Iron-sulfur</keyword>
<dbReference type="Pfam" id="PF00633">
    <property type="entry name" value="HHH"/>
    <property type="match status" value="1"/>
</dbReference>
<dbReference type="InterPro" id="IPR029119">
    <property type="entry name" value="MutY_C"/>
</dbReference>
<dbReference type="Gene3D" id="3.90.79.10">
    <property type="entry name" value="Nucleoside Triphosphate Pyrophosphohydrolase"/>
    <property type="match status" value="1"/>
</dbReference>
<keyword evidence="7" id="KW-0479">Metal-binding</keyword>
<dbReference type="GO" id="GO:0000701">
    <property type="term" value="F:purine-specific mismatch base pair DNA N-glycosylase activity"/>
    <property type="evidence" value="ECO:0007669"/>
    <property type="project" value="UniProtKB-EC"/>
</dbReference>
<evidence type="ECO:0000259" key="15">
    <source>
        <dbReference type="SMART" id="SM00478"/>
    </source>
</evidence>
<evidence type="ECO:0000256" key="12">
    <source>
        <dbReference type="ARBA" id="ARBA00023204"/>
    </source>
</evidence>
<comment type="similarity">
    <text evidence="3 14">Belongs to the Nth/MutY family.</text>
</comment>
<dbReference type="Pfam" id="PF00730">
    <property type="entry name" value="HhH-GPD"/>
    <property type="match status" value="1"/>
</dbReference>
<dbReference type="InterPro" id="IPR000445">
    <property type="entry name" value="HhH_motif"/>
</dbReference>
<keyword evidence="10 14" id="KW-0408">Iron</keyword>
<keyword evidence="6" id="KW-0004">4Fe-4S</keyword>
<evidence type="ECO:0000256" key="9">
    <source>
        <dbReference type="ARBA" id="ARBA00022801"/>
    </source>
</evidence>
<dbReference type="InterPro" id="IPR044298">
    <property type="entry name" value="MIG/MutY"/>
</dbReference>
<dbReference type="GO" id="GO:0051539">
    <property type="term" value="F:4 iron, 4 sulfur cluster binding"/>
    <property type="evidence" value="ECO:0007669"/>
    <property type="project" value="UniProtKB-UniRule"/>
</dbReference>
<comment type="catalytic activity">
    <reaction evidence="1 14">
        <text>Hydrolyzes free adenine bases from 7,8-dihydro-8-oxoguanine:adenine mismatched double-stranded DNA, leaving an apurinic site.</text>
        <dbReference type="EC" id="3.2.2.31"/>
    </reaction>
</comment>